<comment type="caution">
    <text evidence="1">The sequence shown here is derived from an EMBL/GenBank/DDBJ whole genome shotgun (WGS) entry which is preliminary data.</text>
</comment>
<name>A0A8K0RDA0_9PLEO</name>
<sequence length="116" mass="12995">MMCSDSPLVALRPGLVCLSLSRSRAFHIYLLPRTAQRTPGFRYYVPFACFALYSHVITQISSALSASNGISGVRPTCIRRRHHALWPPYFNITLWCNCLTPSTSEPKTLSVDLPSH</sequence>
<gene>
    <name evidence="1" type="ORF">FB567DRAFT_239351</name>
</gene>
<protein>
    <submittedName>
        <fullName evidence="1">Uncharacterized protein</fullName>
    </submittedName>
</protein>
<evidence type="ECO:0000313" key="1">
    <source>
        <dbReference type="EMBL" id="KAH7092498.1"/>
    </source>
</evidence>
<dbReference type="Proteomes" id="UP000813461">
    <property type="component" value="Unassembled WGS sequence"/>
</dbReference>
<dbReference type="AlphaFoldDB" id="A0A8K0RDA0"/>
<keyword evidence="2" id="KW-1185">Reference proteome</keyword>
<dbReference type="EMBL" id="JAGMVJ010000003">
    <property type="protein sequence ID" value="KAH7092498.1"/>
    <property type="molecule type" value="Genomic_DNA"/>
</dbReference>
<proteinExistence type="predicted"/>
<evidence type="ECO:0000313" key="2">
    <source>
        <dbReference type="Proteomes" id="UP000813461"/>
    </source>
</evidence>
<accession>A0A8K0RDA0</accession>
<organism evidence="1 2">
    <name type="scientific">Paraphoma chrysanthemicola</name>
    <dbReference type="NCBI Taxonomy" id="798071"/>
    <lineage>
        <taxon>Eukaryota</taxon>
        <taxon>Fungi</taxon>
        <taxon>Dikarya</taxon>
        <taxon>Ascomycota</taxon>
        <taxon>Pezizomycotina</taxon>
        <taxon>Dothideomycetes</taxon>
        <taxon>Pleosporomycetidae</taxon>
        <taxon>Pleosporales</taxon>
        <taxon>Pleosporineae</taxon>
        <taxon>Phaeosphaeriaceae</taxon>
        <taxon>Paraphoma</taxon>
    </lineage>
</organism>
<reference evidence="1" key="1">
    <citation type="journal article" date="2021" name="Nat. Commun.">
        <title>Genetic determinants of endophytism in the Arabidopsis root mycobiome.</title>
        <authorList>
            <person name="Mesny F."/>
            <person name="Miyauchi S."/>
            <person name="Thiergart T."/>
            <person name="Pickel B."/>
            <person name="Atanasova L."/>
            <person name="Karlsson M."/>
            <person name="Huettel B."/>
            <person name="Barry K.W."/>
            <person name="Haridas S."/>
            <person name="Chen C."/>
            <person name="Bauer D."/>
            <person name="Andreopoulos W."/>
            <person name="Pangilinan J."/>
            <person name="LaButti K."/>
            <person name="Riley R."/>
            <person name="Lipzen A."/>
            <person name="Clum A."/>
            <person name="Drula E."/>
            <person name="Henrissat B."/>
            <person name="Kohler A."/>
            <person name="Grigoriev I.V."/>
            <person name="Martin F.M."/>
            <person name="Hacquard S."/>
        </authorList>
    </citation>
    <scope>NUCLEOTIDE SEQUENCE</scope>
    <source>
        <strain evidence="1">MPI-SDFR-AT-0120</strain>
    </source>
</reference>